<evidence type="ECO:0000259" key="2">
    <source>
        <dbReference type="Pfam" id="PF13723"/>
    </source>
</evidence>
<dbReference type="InterPro" id="IPR016039">
    <property type="entry name" value="Thiolase-like"/>
</dbReference>
<dbReference type="GO" id="GO:0006633">
    <property type="term" value="P:fatty acid biosynthetic process"/>
    <property type="evidence" value="ECO:0007669"/>
    <property type="project" value="TreeGrafter"/>
</dbReference>
<dbReference type="InterPro" id="IPR000794">
    <property type="entry name" value="Beta-ketoacyl_synthase"/>
</dbReference>
<dbReference type="SUPFAM" id="SSF53901">
    <property type="entry name" value="Thiolase-like"/>
    <property type="match status" value="1"/>
</dbReference>
<evidence type="ECO:0000256" key="1">
    <source>
        <dbReference type="ARBA" id="ARBA00022679"/>
    </source>
</evidence>
<keyword evidence="1" id="KW-0808">Transferase</keyword>
<proteinExistence type="predicted"/>
<organism evidence="3">
    <name type="scientific">uncultured Desulfovibrio sp</name>
    <dbReference type="NCBI Taxonomy" id="167968"/>
    <lineage>
        <taxon>Bacteria</taxon>
        <taxon>Pseudomonadati</taxon>
        <taxon>Thermodesulfobacteriota</taxon>
        <taxon>Desulfovibrionia</taxon>
        <taxon>Desulfovibrionales</taxon>
        <taxon>Desulfovibrionaceae</taxon>
        <taxon>Desulfovibrio</taxon>
        <taxon>environmental samples</taxon>
    </lineage>
</organism>
<feature type="domain" description="Beta-ketoacyl synthase-like N-terminal" evidence="2">
    <location>
        <begin position="42"/>
        <end position="210"/>
    </location>
</feature>
<dbReference type="RefSeq" id="WP_227118356.1">
    <property type="nucleotide sequence ID" value="NZ_LT598928.1"/>
</dbReference>
<dbReference type="AlphaFoldDB" id="A0A212KL12"/>
<dbReference type="PANTHER" id="PTHR11712:SF336">
    <property type="entry name" value="3-OXOACYL-[ACYL-CARRIER-PROTEIN] SYNTHASE, MITOCHONDRIAL"/>
    <property type="match status" value="1"/>
</dbReference>
<accession>A0A212KL12</accession>
<reference evidence="3" key="1">
    <citation type="submission" date="2016-04" db="EMBL/GenBank/DDBJ databases">
        <authorList>
            <person name="Evans L.H."/>
            <person name="Alamgir A."/>
            <person name="Owens N."/>
            <person name="Weber N.D."/>
            <person name="Virtaneva K."/>
            <person name="Barbian K."/>
            <person name="Babar A."/>
            <person name="Rosenke K."/>
        </authorList>
    </citation>
    <scope>NUCLEOTIDE SEQUENCE</scope>
    <source>
        <strain evidence="3">92-2</strain>
    </source>
</reference>
<gene>
    <name evidence="3" type="ORF">KM92DES2_20462</name>
</gene>
<sequence length="291" mass="30184">MSSAALSVAGTGLVHSIGGKEALAAIQQGQAPAISAPDISSLAALLPGVSLRRIPRYARMALLACVQALDAAGWRQKEVLHRTAFVFGTAYSSSQMSMDFMDSILDNGPHLSSPTAFSHAVNNMGAGLLSLLLGIEGPCFTISQFELSFAGAVSTAAALLGAGRAERVLLCAVDETDSRFSRCCPEYLSSEHPQTEGAVALCLVRQAAGAPSLRVWWGQQTEADGPVFASGAASGPGWVTHEHLYGHGPLAHALDVMLTLNMPQTDRAEAVNCVCAAAASGRQALIEVRGA</sequence>
<dbReference type="PANTHER" id="PTHR11712">
    <property type="entry name" value="POLYKETIDE SYNTHASE-RELATED"/>
    <property type="match status" value="1"/>
</dbReference>
<protein>
    <recommendedName>
        <fullName evidence="2">Beta-ketoacyl synthase-like N-terminal domain-containing protein</fullName>
    </recommendedName>
</protein>
<dbReference type="GO" id="GO:0004315">
    <property type="term" value="F:3-oxoacyl-[acyl-carrier-protein] synthase activity"/>
    <property type="evidence" value="ECO:0007669"/>
    <property type="project" value="TreeGrafter"/>
</dbReference>
<dbReference type="EMBL" id="FLUP01000002">
    <property type="protein sequence ID" value="SBW12369.1"/>
    <property type="molecule type" value="Genomic_DNA"/>
</dbReference>
<dbReference type="Pfam" id="PF13723">
    <property type="entry name" value="Ketoacyl-synt_2"/>
    <property type="match status" value="1"/>
</dbReference>
<name>A0A212KL12_9BACT</name>
<dbReference type="Gene3D" id="3.40.47.10">
    <property type="match status" value="1"/>
</dbReference>
<evidence type="ECO:0000313" key="3">
    <source>
        <dbReference type="EMBL" id="SBW12369.1"/>
    </source>
</evidence>
<dbReference type="InterPro" id="IPR014030">
    <property type="entry name" value="Ketoacyl_synth_N"/>
</dbReference>